<proteinExistence type="predicted"/>
<comment type="caution">
    <text evidence="2">The sequence shown here is derived from an EMBL/GenBank/DDBJ whole genome shotgun (WGS) entry which is preliminary data.</text>
</comment>
<dbReference type="InterPro" id="IPR001638">
    <property type="entry name" value="Solute-binding_3/MltF_N"/>
</dbReference>
<dbReference type="Proteomes" id="UP001244787">
    <property type="component" value="Unassembled WGS sequence"/>
</dbReference>
<reference evidence="2 3" key="1">
    <citation type="submission" date="2023-06" db="EMBL/GenBank/DDBJ databases">
        <authorList>
            <person name="Ye Y.-Q."/>
            <person name="Du Z.-J."/>
        </authorList>
    </citation>
    <scope>NUCLEOTIDE SEQUENCE [LARGE SCALE GENOMIC DNA]</scope>
    <source>
        <strain evidence="2 3">SDUM287046</strain>
    </source>
</reference>
<dbReference type="Gene3D" id="3.40.190.10">
    <property type="entry name" value="Periplasmic binding protein-like II"/>
    <property type="match status" value="1"/>
</dbReference>
<evidence type="ECO:0000259" key="1">
    <source>
        <dbReference type="Pfam" id="PF00497"/>
    </source>
</evidence>
<dbReference type="RefSeq" id="WP_290254229.1">
    <property type="nucleotide sequence ID" value="NZ_JAUGQQ010000003.1"/>
</dbReference>
<accession>A0ABT8DFL3</accession>
<gene>
    <name evidence="2" type="ORF">QRD02_07060</name>
</gene>
<protein>
    <recommendedName>
        <fullName evidence="1">Solute-binding protein family 3/N-terminal domain-containing protein</fullName>
    </recommendedName>
</protein>
<dbReference type="EMBL" id="JAUGQQ010000003">
    <property type="protein sequence ID" value="MDN3724136.1"/>
    <property type="molecule type" value="Genomic_DNA"/>
</dbReference>
<organism evidence="2 3">
    <name type="scientific">Aequorivita aurantiaca</name>
    <dbReference type="NCBI Taxonomy" id="3053356"/>
    <lineage>
        <taxon>Bacteria</taxon>
        <taxon>Pseudomonadati</taxon>
        <taxon>Bacteroidota</taxon>
        <taxon>Flavobacteriia</taxon>
        <taxon>Flavobacteriales</taxon>
        <taxon>Flavobacteriaceae</taxon>
        <taxon>Aequorivita</taxon>
    </lineage>
</organism>
<dbReference type="Pfam" id="PF00497">
    <property type="entry name" value="SBP_bac_3"/>
    <property type="match status" value="1"/>
</dbReference>
<evidence type="ECO:0000313" key="3">
    <source>
        <dbReference type="Proteomes" id="UP001244787"/>
    </source>
</evidence>
<feature type="domain" description="Solute-binding protein family 3/N-terminal" evidence="1">
    <location>
        <begin position="52"/>
        <end position="124"/>
    </location>
</feature>
<dbReference type="SUPFAM" id="SSF53850">
    <property type="entry name" value="Periplasmic binding protein-like II"/>
    <property type="match status" value="1"/>
</dbReference>
<sequence>MQKFIIIFCVLFFWWGCDLPRDTKDTFEKAKKESLHVGVVVRTDSLSSISVFEKNLMDQFVAANNLKVSYNHSTETQLVKQLEKDKIDIIIGGFTEKTLWKDKAALTAPYDKEHVWLVKKGENRLVFEIEKFFYNQMQ</sequence>
<name>A0ABT8DFL3_9FLAO</name>
<keyword evidence="3" id="KW-1185">Reference proteome</keyword>
<evidence type="ECO:0000313" key="2">
    <source>
        <dbReference type="EMBL" id="MDN3724136.1"/>
    </source>
</evidence>